<evidence type="ECO:0000313" key="1">
    <source>
        <dbReference type="EMBL" id="KAL3761398.1"/>
    </source>
</evidence>
<comment type="caution">
    <text evidence="1">The sequence shown here is derived from an EMBL/GenBank/DDBJ whole genome shotgun (WGS) entry which is preliminary data.</text>
</comment>
<dbReference type="EMBL" id="JALLAZ020001852">
    <property type="protein sequence ID" value="KAL3761398.1"/>
    <property type="molecule type" value="Genomic_DNA"/>
</dbReference>
<dbReference type="AlphaFoldDB" id="A0ABD3MC77"/>
<proteinExistence type="predicted"/>
<reference evidence="1 2" key="1">
    <citation type="submission" date="2024-10" db="EMBL/GenBank/DDBJ databases">
        <title>Updated reference genomes for cyclostephanoid diatoms.</title>
        <authorList>
            <person name="Roberts W.R."/>
            <person name="Alverson A.J."/>
        </authorList>
    </citation>
    <scope>NUCLEOTIDE SEQUENCE [LARGE SCALE GENOMIC DNA]</scope>
    <source>
        <strain evidence="1 2">AJA276-08</strain>
    </source>
</reference>
<name>A0ABD3MC77_9STRA</name>
<organism evidence="1 2">
    <name type="scientific">Stephanodiscus triporus</name>
    <dbReference type="NCBI Taxonomy" id="2934178"/>
    <lineage>
        <taxon>Eukaryota</taxon>
        <taxon>Sar</taxon>
        <taxon>Stramenopiles</taxon>
        <taxon>Ochrophyta</taxon>
        <taxon>Bacillariophyta</taxon>
        <taxon>Coscinodiscophyceae</taxon>
        <taxon>Thalassiosirophycidae</taxon>
        <taxon>Stephanodiscales</taxon>
        <taxon>Stephanodiscaceae</taxon>
        <taxon>Stephanodiscus</taxon>
    </lineage>
</organism>
<protein>
    <submittedName>
        <fullName evidence="1">Uncharacterized protein</fullName>
    </submittedName>
</protein>
<dbReference type="Proteomes" id="UP001530315">
    <property type="component" value="Unassembled WGS sequence"/>
</dbReference>
<gene>
    <name evidence="1" type="ORF">ACHAW5_005770</name>
</gene>
<sequence length="148" mass="17251">MRKHVMNWSGKRLCCSNYTVERYQPFISTCPNEQVPFIQVSITYIRHINGRIGHSRDFERFLNTVICRRHSVPHLSYPDELIGLDSFSTKAARTASFAAFYHVNTREIFQNIADIVCSGMDVYRRTQTSIVCNIEVATQLPKWRFTNI</sequence>
<keyword evidence="2" id="KW-1185">Reference proteome</keyword>
<evidence type="ECO:0000313" key="2">
    <source>
        <dbReference type="Proteomes" id="UP001530315"/>
    </source>
</evidence>
<accession>A0ABD3MC77</accession>